<feature type="transmembrane region" description="Helical" evidence="11">
    <location>
        <begin position="159"/>
        <end position="176"/>
    </location>
</feature>
<dbReference type="GO" id="GO:0015648">
    <property type="term" value="F:lipid-linked peptidoglycan transporter activity"/>
    <property type="evidence" value="ECO:0007669"/>
    <property type="project" value="TreeGrafter"/>
</dbReference>
<keyword evidence="7" id="KW-0573">Peptidoglycan synthesis</keyword>
<evidence type="ECO:0000256" key="2">
    <source>
        <dbReference type="ARBA" id="ARBA00022475"/>
    </source>
</evidence>
<dbReference type="PROSITE" id="PS00428">
    <property type="entry name" value="FTSW_RODA_SPOVE"/>
    <property type="match status" value="1"/>
</dbReference>
<keyword evidence="5 11" id="KW-0812">Transmembrane</keyword>
<evidence type="ECO:0000313" key="12">
    <source>
        <dbReference type="EMBL" id="OGY91500.1"/>
    </source>
</evidence>
<dbReference type="InterPro" id="IPR011923">
    <property type="entry name" value="RodA/MrdB"/>
</dbReference>
<dbReference type="PANTHER" id="PTHR30474">
    <property type="entry name" value="CELL CYCLE PROTEIN"/>
    <property type="match status" value="1"/>
</dbReference>
<accession>A0A1G2BT12</accession>
<evidence type="ECO:0000256" key="3">
    <source>
        <dbReference type="ARBA" id="ARBA00022676"/>
    </source>
</evidence>
<dbReference type="Pfam" id="PF01098">
    <property type="entry name" value="FTSW_RODA_SPOVE"/>
    <property type="match status" value="1"/>
</dbReference>
<keyword evidence="6" id="KW-0133">Cell shape</keyword>
<evidence type="ECO:0000256" key="6">
    <source>
        <dbReference type="ARBA" id="ARBA00022960"/>
    </source>
</evidence>
<evidence type="ECO:0000256" key="4">
    <source>
        <dbReference type="ARBA" id="ARBA00022679"/>
    </source>
</evidence>
<feature type="transmembrane region" description="Helical" evidence="11">
    <location>
        <begin position="296"/>
        <end position="318"/>
    </location>
</feature>
<feature type="transmembrane region" description="Helical" evidence="11">
    <location>
        <begin position="259"/>
        <end position="284"/>
    </location>
</feature>
<evidence type="ECO:0000256" key="9">
    <source>
        <dbReference type="ARBA" id="ARBA00023136"/>
    </source>
</evidence>
<dbReference type="NCBIfam" id="TIGR02210">
    <property type="entry name" value="rodA_shape"/>
    <property type="match status" value="1"/>
</dbReference>
<name>A0A1G2BT12_9BACT</name>
<dbReference type="GO" id="GO:0051301">
    <property type="term" value="P:cell division"/>
    <property type="evidence" value="ECO:0007669"/>
    <property type="project" value="InterPro"/>
</dbReference>
<evidence type="ECO:0000313" key="13">
    <source>
        <dbReference type="Proteomes" id="UP000178109"/>
    </source>
</evidence>
<keyword evidence="8 11" id="KW-1133">Transmembrane helix</keyword>
<dbReference type="AlphaFoldDB" id="A0A1G2BT12"/>
<dbReference type="GO" id="GO:0009252">
    <property type="term" value="P:peptidoglycan biosynthetic process"/>
    <property type="evidence" value="ECO:0007669"/>
    <property type="project" value="UniProtKB-KW"/>
</dbReference>
<keyword evidence="3" id="KW-0328">Glycosyltransferase</keyword>
<evidence type="ECO:0000256" key="5">
    <source>
        <dbReference type="ARBA" id="ARBA00022692"/>
    </source>
</evidence>
<evidence type="ECO:0000256" key="1">
    <source>
        <dbReference type="ARBA" id="ARBA00004141"/>
    </source>
</evidence>
<evidence type="ECO:0000256" key="8">
    <source>
        <dbReference type="ARBA" id="ARBA00022989"/>
    </source>
</evidence>
<feature type="transmembrane region" description="Helical" evidence="11">
    <location>
        <begin position="136"/>
        <end position="153"/>
    </location>
</feature>
<dbReference type="GO" id="GO:0032153">
    <property type="term" value="C:cell division site"/>
    <property type="evidence" value="ECO:0007669"/>
    <property type="project" value="TreeGrafter"/>
</dbReference>
<feature type="transmembrane region" description="Helical" evidence="11">
    <location>
        <begin position="324"/>
        <end position="352"/>
    </location>
</feature>
<keyword evidence="4" id="KW-0808">Transferase</keyword>
<evidence type="ECO:0000256" key="7">
    <source>
        <dbReference type="ARBA" id="ARBA00022984"/>
    </source>
</evidence>
<dbReference type="GO" id="GO:0008360">
    <property type="term" value="P:regulation of cell shape"/>
    <property type="evidence" value="ECO:0007669"/>
    <property type="project" value="UniProtKB-KW"/>
</dbReference>
<dbReference type="STRING" id="1798553.A3H70_05210"/>
<sequence length="357" mass="39658">MRFRLGRLFSNIDWLLFGSALGLSVFGLVLIYSLSWPQENLFLRQLIWLGLSVAVFFAVQSFDRHFWRSISWPFYLVVLALLVLLLVLGEATRGSRGWFFFGPLALQPSEFAKIACIIFWAATLERLNFDIANWRHLLKVVFWVALPVGLVLLQPDFGAAFIMALVGLVMVLYTGLDRRKFLFLALALAVAGVIGWGLLHNYQRSRVLTFLNPQADPLGAGYNVRQSIVAIGSGGLFGRGLGLGTQSQLNFLPEQETDFIFASLAEELGFVGAAVVFALYLLLLRRVYRLIKEGENLFTNFLLLGIFTMLLSEAVINIGMNMGIFPITGITLPFVSYGGSSLLASFLGLGLAQNTRK</sequence>
<keyword evidence="9 11" id="KW-0472">Membrane</keyword>
<dbReference type="EMBL" id="MHKO01000044">
    <property type="protein sequence ID" value="OGY91500.1"/>
    <property type="molecule type" value="Genomic_DNA"/>
</dbReference>
<feature type="transmembrane region" description="Helical" evidence="11">
    <location>
        <begin position="12"/>
        <end position="35"/>
    </location>
</feature>
<keyword evidence="10" id="KW-0961">Cell wall biogenesis/degradation</keyword>
<proteinExistence type="predicted"/>
<feature type="transmembrane region" description="Helical" evidence="11">
    <location>
        <begin position="41"/>
        <end position="60"/>
    </location>
</feature>
<dbReference type="GO" id="GO:0005886">
    <property type="term" value="C:plasma membrane"/>
    <property type="evidence" value="ECO:0007669"/>
    <property type="project" value="TreeGrafter"/>
</dbReference>
<comment type="caution">
    <text evidence="12">The sequence shown here is derived from an EMBL/GenBank/DDBJ whole genome shotgun (WGS) entry which is preliminary data.</text>
</comment>
<evidence type="ECO:0000256" key="11">
    <source>
        <dbReference type="SAM" id="Phobius"/>
    </source>
</evidence>
<protein>
    <submittedName>
        <fullName evidence="12">Rod shape-determining protein RodA</fullName>
    </submittedName>
</protein>
<feature type="transmembrane region" description="Helical" evidence="11">
    <location>
        <begin position="181"/>
        <end position="199"/>
    </location>
</feature>
<comment type="subcellular location">
    <subcellularLocation>
        <location evidence="1">Membrane</location>
        <topology evidence="1">Multi-pass membrane protein</topology>
    </subcellularLocation>
</comment>
<evidence type="ECO:0000256" key="10">
    <source>
        <dbReference type="ARBA" id="ARBA00023316"/>
    </source>
</evidence>
<organism evidence="12 13">
    <name type="scientific">Candidatus Komeilibacteria bacterium RIFCSPLOWO2_02_FULL_48_11</name>
    <dbReference type="NCBI Taxonomy" id="1798553"/>
    <lineage>
        <taxon>Bacteria</taxon>
        <taxon>Candidatus Komeiliibacteriota</taxon>
    </lineage>
</organism>
<dbReference type="Proteomes" id="UP000178109">
    <property type="component" value="Unassembled WGS sequence"/>
</dbReference>
<gene>
    <name evidence="12" type="ORF">A3H70_05210</name>
</gene>
<feature type="transmembrane region" description="Helical" evidence="11">
    <location>
        <begin position="72"/>
        <end position="91"/>
    </location>
</feature>
<dbReference type="InterPro" id="IPR001182">
    <property type="entry name" value="FtsW/RodA"/>
</dbReference>
<reference evidence="12 13" key="1">
    <citation type="journal article" date="2016" name="Nat. Commun.">
        <title>Thousands of microbial genomes shed light on interconnected biogeochemical processes in an aquifer system.</title>
        <authorList>
            <person name="Anantharaman K."/>
            <person name="Brown C.T."/>
            <person name="Hug L.A."/>
            <person name="Sharon I."/>
            <person name="Castelle C.J."/>
            <person name="Probst A.J."/>
            <person name="Thomas B.C."/>
            <person name="Singh A."/>
            <person name="Wilkins M.J."/>
            <person name="Karaoz U."/>
            <person name="Brodie E.L."/>
            <person name="Williams K.H."/>
            <person name="Hubbard S.S."/>
            <person name="Banfield J.F."/>
        </authorList>
    </citation>
    <scope>NUCLEOTIDE SEQUENCE [LARGE SCALE GENOMIC DNA]</scope>
</reference>
<dbReference type="GO" id="GO:0071555">
    <property type="term" value="P:cell wall organization"/>
    <property type="evidence" value="ECO:0007669"/>
    <property type="project" value="UniProtKB-KW"/>
</dbReference>
<keyword evidence="2" id="KW-1003">Cell membrane</keyword>
<dbReference type="InterPro" id="IPR018365">
    <property type="entry name" value="Cell_cycle_FtsW-rel_CS"/>
</dbReference>
<dbReference type="GO" id="GO:0016757">
    <property type="term" value="F:glycosyltransferase activity"/>
    <property type="evidence" value="ECO:0007669"/>
    <property type="project" value="UniProtKB-KW"/>
</dbReference>
<dbReference type="PANTHER" id="PTHR30474:SF1">
    <property type="entry name" value="PEPTIDOGLYCAN GLYCOSYLTRANSFERASE MRDB"/>
    <property type="match status" value="1"/>
</dbReference>